<dbReference type="AlphaFoldDB" id="A0AAD6AG55"/>
<feature type="non-terminal residue" evidence="1">
    <location>
        <position position="1"/>
    </location>
</feature>
<protein>
    <submittedName>
        <fullName evidence="1">Uncharacterized protein</fullName>
    </submittedName>
</protein>
<dbReference type="EMBL" id="JAPTMU010000023">
    <property type="protein sequence ID" value="KAJ4924107.1"/>
    <property type="molecule type" value="Genomic_DNA"/>
</dbReference>
<gene>
    <name evidence="1" type="ORF">JOQ06_000347</name>
</gene>
<reference evidence="1" key="1">
    <citation type="submission" date="2022-11" db="EMBL/GenBank/DDBJ databases">
        <title>Chromosome-level genome of Pogonophryne albipinna.</title>
        <authorList>
            <person name="Jo E."/>
        </authorList>
    </citation>
    <scope>NUCLEOTIDE SEQUENCE</scope>
    <source>
        <strain evidence="1">SGF0006</strain>
        <tissue evidence="1">Muscle</tissue>
    </source>
</reference>
<proteinExistence type="predicted"/>
<dbReference type="Proteomes" id="UP001219934">
    <property type="component" value="Unassembled WGS sequence"/>
</dbReference>
<evidence type="ECO:0000313" key="1">
    <source>
        <dbReference type="EMBL" id="KAJ4924107.1"/>
    </source>
</evidence>
<evidence type="ECO:0000313" key="2">
    <source>
        <dbReference type="Proteomes" id="UP001219934"/>
    </source>
</evidence>
<comment type="caution">
    <text evidence="1">The sequence shown here is derived from an EMBL/GenBank/DDBJ whole genome shotgun (WGS) entry which is preliminary data.</text>
</comment>
<organism evidence="1 2">
    <name type="scientific">Pogonophryne albipinna</name>
    <dbReference type="NCBI Taxonomy" id="1090488"/>
    <lineage>
        <taxon>Eukaryota</taxon>
        <taxon>Metazoa</taxon>
        <taxon>Chordata</taxon>
        <taxon>Craniata</taxon>
        <taxon>Vertebrata</taxon>
        <taxon>Euteleostomi</taxon>
        <taxon>Actinopterygii</taxon>
        <taxon>Neopterygii</taxon>
        <taxon>Teleostei</taxon>
        <taxon>Neoteleostei</taxon>
        <taxon>Acanthomorphata</taxon>
        <taxon>Eupercaria</taxon>
        <taxon>Perciformes</taxon>
        <taxon>Notothenioidei</taxon>
        <taxon>Pogonophryne</taxon>
    </lineage>
</organism>
<sequence length="79" mass="8808">FVFELSTDEKSESPLRVVKLQQSTRGSIGRKPALIVLMSLFGEALISPSASPQRHERPSDFQRIWLSETHSGWADLTGP</sequence>
<name>A0AAD6AG55_9TELE</name>
<feature type="non-terminal residue" evidence="1">
    <location>
        <position position="79"/>
    </location>
</feature>
<keyword evidence="2" id="KW-1185">Reference proteome</keyword>
<accession>A0AAD6AG55</accession>